<evidence type="ECO:0000256" key="3">
    <source>
        <dbReference type="ARBA" id="ARBA00022771"/>
    </source>
</evidence>
<sequence length="530" mass="60045">MADNKNKNRKNLTSTEKLNLCLKSMNLHSETSGSSSTTKTAYTLALSNKNGNLVLSIETESSKQQHTSHSQTKPITAGPKNPPKTSKPHTNQNTAKNKTPHASKPHPNLSSGAKNPPTTSQTHTNSNNAQKKHHNLNTGQNNKKNTNHPAKANPSLNTGLKKPPPPLKTHTIQKKSFKNTFNPHPKFNTGSKSYQHAFSTPSNWSTGPRDPDVTTHSNWPIGYESSSAASNFKPSFNNFAQSNSPVQLHGSRDQNPRPQYDSDRYQIKEDVSQEQEQRPRQNTNKNEFNCPTCKAPYLPQIYQCASGHSACRRCKENGWSCGICGQVITDIRNFTLEGYLTDKKVPCPHEGCKLFIKMFEVYTHIKECPFGMIKCPACSYYEMPLKQLSGHFVDFHPGDRVISSEVELRYIYEPRQKTYLMQVGAFHFWFHVSVKDRRIYMAVQLIGTKVSASKWFYEIHIYSKNEPHRKYTFSEICTSFVEPVFDLFNECKCCILTQAQAVTFLNNDAINYKVFIKKIVESNPQIELCN</sequence>
<dbReference type="Pfam" id="PF21362">
    <property type="entry name" value="Sina_RING"/>
    <property type="match status" value="1"/>
</dbReference>
<feature type="region of interest" description="Disordered" evidence="6">
    <location>
        <begin position="59"/>
        <end position="219"/>
    </location>
</feature>
<evidence type="ECO:0000259" key="7">
    <source>
        <dbReference type="Pfam" id="PF03145"/>
    </source>
</evidence>
<comment type="domain">
    <text evidence="5">The RING-type zinc finger domain is essential for ubiquitin ligase activity.</text>
</comment>
<comment type="function">
    <text evidence="5">E3 ubiquitin-protein ligase that mediates ubiquitination and subsequent proteasomal degradation of target proteins. E3 ubiquitin ligases accept ubiquitin from an E2 ubiquitin-conjugating enzyme in the form of a thioester and then directly transfers the ubiquitin to targeted substrates.</text>
</comment>
<evidence type="ECO:0000313" key="9">
    <source>
        <dbReference type="EMBL" id="CAB3245593.1"/>
    </source>
</evidence>
<dbReference type="OrthoDB" id="10253869at2759"/>
<reference evidence="9 10" key="1">
    <citation type="submission" date="2020-04" db="EMBL/GenBank/DDBJ databases">
        <authorList>
            <person name="Wallbank WR R."/>
            <person name="Pardo Diaz C."/>
            <person name="Kozak K."/>
            <person name="Martin S."/>
            <person name="Jiggins C."/>
            <person name="Moest M."/>
            <person name="Warren A I."/>
            <person name="Byers J.R.P. K."/>
            <person name="Montejo-Kovacevich G."/>
            <person name="Yen C E."/>
        </authorList>
    </citation>
    <scope>NUCLEOTIDE SEQUENCE [LARGE SCALE GENOMIC DNA]</scope>
</reference>
<feature type="domain" description="Seven-in-absentia protein TRAF-like" evidence="7">
    <location>
        <begin position="427"/>
        <end position="514"/>
    </location>
</feature>
<dbReference type="InterPro" id="IPR004162">
    <property type="entry name" value="SINA-like_animal"/>
</dbReference>
<keyword evidence="2 5" id="KW-0479">Metal-binding</keyword>
<dbReference type="SUPFAM" id="SSF49599">
    <property type="entry name" value="TRAF domain-like"/>
    <property type="match status" value="1"/>
</dbReference>
<keyword evidence="4 5" id="KW-0862">Zinc</keyword>
<organism evidence="9 10">
    <name type="scientific">Arctia plantaginis</name>
    <name type="common">Wood tiger moth</name>
    <name type="synonym">Phalaena plantaginis</name>
    <dbReference type="NCBI Taxonomy" id="874455"/>
    <lineage>
        <taxon>Eukaryota</taxon>
        <taxon>Metazoa</taxon>
        <taxon>Ecdysozoa</taxon>
        <taxon>Arthropoda</taxon>
        <taxon>Hexapoda</taxon>
        <taxon>Insecta</taxon>
        <taxon>Pterygota</taxon>
        <taxon>Neoptera</taxon>
        <taxon>Endopterygota</taxon>
        <taxon>Lepidoptera</taxon>
        <taxon>Glossata</taxon>
        <taxon>Ditrysia</taxon>
        <taxon>Noctuoidea</taxon>
        <taxon>Erebidae</taxon>
        <taxon>Arctiinae</taxon>
        <taxon>Arctia</taxon>
    </lineage>
</organism>
<dbReference type="PANTHER" id="PTHR45877:SF2">
    <property type="entry name" value="E3 UBIQUITIN-PROTEIN LIGASE SINA-RELATED"/>
    <property type="match status" value="1"/>
</dbReference>
<comment type="catalytic activity">
    <reaction evidence="5">
        <text>S-ubiquitinyl-[E2 ubiquitin-conjugating enzyme]-L-cysteine + [acceptor protein]-L-lysine = [E2 ubiquitin-conjugating enzyme]-L-cysteine + N(6)-ubiquitinyl-[acceptor protein]-L-lysine.</text>
        <dbReference type="EC" id="2.3.2.27"/>
    </reaction>
</comment>
<evidence type="ECO:0000256" key="2">
    <source>
        <dbReference type="ARBA" id="ARBA00022723"/>
    </source>
</evidence>
<dbReference type="EC" id="2.3.2.27" evidence="5"/>
<feature type="domain" description="E3 ubiquitin-protein ligase Sina-like RING finger" evidence="8">
    <location>
        <begin position="290"/>
        <end position="324"/>
    </location>
</feature>
<gene>
    <name evidence="9" type="ORF">APLA_LOCUS11159</name>
</gene>
<evidence type="ECO:0000256" key="4">
    <source>
        <dbReference type="ARBA" id="ARBA00022833"/>
    </source>
</evidence>
<feature type="compositionally biased region" description="Polar residues" evidence="6">
    <location>
        <begin position="108"/>
        <end position="129"/>
    </location>
</feature>
<dbReference type="GO" id="GO:0005737">
    <property type="term" value="C:cytoplasm"/>
    <property type="evidence" value="ECO:0007669"/>
    <property type="project" value="InterPro"/>
</dbReference>
<dbReference type="GO" id="GO:0031624">
    <property type="term" value="F:ubiquitin conjugating enzyme binding"/>
    <property type="evidence" value="ECO:0007669"/>
    <property type="project" value="TreeGrafter"/>
</dbReference>
<feature type="compositionally biased region" description="Polar residues" evidence="6">
    <location>
        <begin position="234"/>
        <end position="246"/>
    </location>
</feature>
<feature type="compositionally biased region" description="Low complexity" evidence="6">
    <location>
        <begin position="62"/>
        <end position="73"/>
    </location>
</feature>
<accession>A0A8S1A9Z0</accession>
<dbReference type="InterPro" id="IPR013083">
    <property type="entry name" value="Znf_RING/FYVE/PHD"/>
</dbReference>
<comment type="similarity">
    <text evidence="1 5">Belongs to the SINA (Seven in absentia) family.</text>
</comment>
<comment type="pathway">
    <text evidence="5">Protein modification; protein ubiquitination.</text>
</comment>
<dbReference type="Gene3D" id="3.30.40.10">
    <property type="entry name" value="Zinc/RING finger domain, C3HC4 (zinc finger)"/>
    <property type="match status" value="1"/>
</dbReference>
<dbReference type="GO" id="GO:0043161">
    <property type="term" value="P:proteasome-mediated ubiquitin-dependent protein catabolic process"/>
    <property type="evidence" value="ECO:0007669"/>
    <property type="project" value="TreeGrafter"/>
</dbReference>
<dbReference type="InterPro" id="IPR049548">
    <property type="entry name" value="Sina-like_RING"/>
</dbReference>
<keyword evidence="3 5" id="KW-0863">Zinc-finger</keyword>
<dbReference type="Proteomes" id="UP000494256">
    <property type="component" value="Unassembled WGS sequence"/>
</dbReference>
<feature type="compositionally biased region" description="Polar residues" evidence="6">
    <location>
        <begin position="178"/>
        <end position="206"/>
    </location>
</feature>
<dbReference type="GO" id="GO:0061630">
    <property type="term" value="F:ubiquitin protein ligase activity"/>
    <property type="evidence" value="ECO:0007669"/>
    <property type="project" value="UniProtKB-EC"/>
</dbReference>
<keyword evidence="5" id="KW-0833">Ubl conjugation pathway</keyword>
<dbReference type="InterPro" id="IPR018121">
    <property type="entry name" value="7-in-absentia-prot_TRAF-dom"/>
</dbReference>
<dbReference type="EMBL" id="CADEBD010000327">
    <property type="protein sequence ID" value="CAB3245593.1"/>
    <property type="molecule type" value="Genomic_DNA"/>
</dbReference>
<comment type="caution">
    <text evidence="9">The sequence shown here is derived from an EMBL/GenBank/DDBJ whole genome shotgun (WGS) entry which is preliminary data.</text>
</comment>
<comment type="domain">
    <text evidence="5">The SBD domain (substrate-binding domain) mediates the interaction with substrate proteins. It is related to the TRAF family.</text>
</comment>
<dbReference type="AlphaFoldDB" id="A0A8S1A9Z0"/>
<evidence type="ECO:0000256" key="6">
    <source>
        <dbReference type="SAM" id="MobiDB-lite"/>
    </source>
</evidence>
<evidence type="ECO:0000256" key="5">
    <source>
        <dbReference type="RuleBase" id="RU201113"/>
    </source>
</evidence>
<evidence type="ECO:0000256" key="1">
    <source>
        <dbReference type="ARBA" id="ARBA00009119"/>
    </source>
</evidence>
<dbReference type="Gene3D" id="2.60.210.10">
    <property type="entry name" value="Apoptosis, Tumor Necrosis Factor Receptor Associated Protein 2, Chain A"/>
    <property type="match status" value="1"/>
</dbReference>
<protein>
    <recommendedName>
        <fullName evidence="5">E3 ubiquitin-protein ligase</fullName>
        <ecNumber evidence="5">2.3.2.27</ecNumber>
    </recommendedName>
</protein>
<feature type="compositionally biased region" description="Basic and acidic residues" evidence="6">
    <location>
        <begin position="250"/>
        <end position="261"/>
    </location>
</feature>
<dbReference type="GO" id="GO:0008270">
    <property type="term" value="F:zinc ion binding"/>
    <property type="evidence" value="ECO:0007669"/>
    <property type="project" value="UniProtKB-KW"/>
</dbReference>
<proteinExistence type="inferred from homology"/>
<evidence type="ECO:0000313" key="10">
    <source>
        <dbReference type="Proteomes" id="UP000494256"/>
    </source>
</evidence>
<dbReference type="Pfam" id="PF03145">
    <property type="entry name" value="Sina_TRAF"/>
    <property type="match status" value="1"/>
</dbReference>
<feature type="region of interest" description="Disordered" evidence="6">
    <location>
        <begin position="234"/>
        <end position="261"/>
    </location>
</feature>
<feature type="compositionally biased region" description="Polar residues" evidence="6">
    <location>
        <begin position="136"/>
        <end position="158"/>
    </location>
</feature>
<name>A0A8S1A9Z0_ARCPL</name>
<evidence type="ECO:0000259" key="8">
    <source>
        <dbReference type="Pfam" id="PF21362"/>
    </source>
</evidence>
<feature type="compositionally biased region" description="Polar residues" evidence="6">
    <location>
        <begin position="88"/>
        <end position="97"/>
    </location>
</feature>
<dbReference type="PANTHER" id="PTHR45877">
    <property type="entry name" value="E3 UBIQUITIN-PROTEIN LIGASE SIAH2"/>
    <property type="match status" value="1"/>
</dbReference>
<dbReference type="InterPro" id="IPR008974">
    <property type="entry name" value="TRAF-like"/>
</dbReference>